<dbReference type="Proteomes" id="UP000319817">
    <property type="component" value="Chromosome"/>
</dbReference>
<evidence type="ECO:0000313" key="3">
    <source>
        <dbReference type="Proteomes" id="UP000319817"/>
    </source>
</evidence>
<feature type="transmembrane region" description="Helical" evidence="1">
    <location>
        <begin position="97"/>
        <end position="119"/>
    </location>
</feature>
<evidence type="ECO:0000256" key="1">
    <source>
        <dbReference type="SAM" id="Phobius"/>
    </source>
</evidence>
<reference evidence="2 3" key="1">
    <citation type="submission" date="2019-02" db="EMBL/GenBank/DDBJ databases">
        <title>Deep-cultivation of Planctomycetes and their phenomic and genomic characterization uncovers novel biology.</title>
        <authorList>
            <person name="Wiegand S."/>
            <person name="Jogler M."/>
            <person name="Boedeker C."/>
            <person name="Pinto D."/>
            <person name="Vollmers J."/>
            <person name="Rivas-Marin E."/>
            <person name="Kohn T."/>
            <person name="Peeters S.H."/>
            <person name="Heuer A."/>
            <person name="Rast P."/>
            <person name="Oberbeckmann S."/>
            <person name="Bunk B."/>
            <person name="Jeske O."/>
            <person name="Meyerdierks A."/>
            <person name="Storesund J.E."/>
            <person name="Kallscheuer N."/>
            <person name="Luecker S."/>
            <person name="Lage O.M."/>
            <person name="Pohl T."/>
            <person name="Merkel B.J."/>
            <person name="Hornburger P."/>
            <person name="Mueller R.-W."/>
            <person name="Bruemmer F."/>
            <person name="Labrenz M."/>
            <person name="Spormann A.M."/>
            <person name="Op den Camp H."/>
            <person name="Overmann J."/>
            <person name="Amann R."/>
            <person name="Jetten M.S.M."/>
            <person name="Mascher T."/>
            <person name="Medema M.H."/>
            <person name="Devos D.P."/>
            <person name="Kaster A.-K."/>
            <person name="Ovreas L."/>
            <person name="Rohde M."/>
            <person name="Galperin M.Y."/>
            <person name="Jogler C."/>
        </authorList>
    </citation>
    <scope>NUCLEOTIDE SEQUENCE [LARGE SCALE GENOMIC DNA]</scope>
    <source>
        <strain evidence="2 3">K23_9</strain>
    </source>
</reference>
<accession>A0A517NS95</accession>
<keyword evidence="3" id="KW-1185">Reference proteome</keyword>
<sequence length="177" mass="18856">MHYALILLVAASRFLPHPPNVACVGALGLFAGCYLAGRRAYLVPAAALLLSDVVGHLMGLPGMGLYSIVTMVAVYAGFIAAVPIGRLIEKIDGVWKYPALSLVASTAFFLISNFGVWLGPWYPNSIAGLAACYSNAVPFFGYTITGDLLFTAVLFGAMEFSRRPSVMRTFLPAFAAK</sequence>
<gene>
    <name evidence="2" type="ORF">K239x_19280</name>
</gene>
<feature type="transmembrane region" description="Helical" evidence="1">
    <location>
        <begin position="63"/>
        <end position="85"/>
    </location>
</feature>
<dbReference type="Pfam" id="PF20221">
    <property type="entry name" value="DUF6580"/>
    <property type="match status" value="1"/>
</dbReference>
<keyword evidence="1" id="KW-0472">Membrane</keyword>
<name>A0A517NS95_9BACT</name>
<keyword evidence="1" id="KW-0812">Transmembrane</keyword>
<keyword evidence="1" id="KW-1133">Transmembrane helix</keyword>
<dbReference type="EMBL" id="CP036526">
    <property type="protein sequence ID" value="QDT09975.1"/>
    <property type="molecule type" value="Genomic_DNA"/>
</dbReference>
<dbReference type="InterPro" id="IPR046487">
    <property type="entry name" value="DUF6580"/>
</dbReference>
<feature type="transmembrane region" description="Helical" evidence="1">
    <location>
        <begin position="139"/>
        <end position="158"/>
    </location>
</feature>
<dbReference type="AlphaFoldDB" id="A0A517NS95"/>
<evidence type="ECO:0000313" key="2">
    <source>
        <dbReference type="EMBL" id="QDT09975.1"/>
    </source>
</evidence>
<proteinExistence type="predicted"/>
<protein>
    <submittedName>
        <fullName evidence="2">Uncharacterized protein</fullName>
    </submittedName>
</protein>
<organism evidence="2 3">
    <name type="scientific">Stieleria marina</name>
    <dbReference type="NCBI Taxonomy" id="1930275"/>
    <lineage>
        <taxon>Bacteria</taxon>
        <taxon>Pseudomonadati</taxon>
        <taxon>Planctomycetota</taxon>
        <taxon>Planctomycetia</taxon>
        <taxon>Pirellulales</taxon>
        <taxon>Pirellulaceae</taxon>
        <taxon>Stieleria</taxon>
    </lineage>
</organism>